<sequence length="104" mass="11832">MVAMKLKEVSSENDLHTKIRRGLKPIRAGATIRRPIEKRMKEYEDPSTYNSSRTVFYAETENVKEAEDQLLRLCKENGHCPKNDQEASNMPGGAARAGFVYMII</sequence>
<accession>A0ABD0K8V8</accession>
<protein>
    <submittedName>
        <fullName evidence="1">Uncharacterized protein</fullName>
    </submittedName>
</protein>
<dbReference type="Proteomes" id="UP001519460">
    <property type="component" value="Unassembled WGS sequence"/>
</dbReference>
<dbReference type="EMBL" id="JACVVK020000225">
    <property type="protein sequence ID" value="KAK7483526.1"/>
    <property type="molecule type" value="Genomic_DNA"/>
</dbReference>
<evidence type="ECO:0000313" key="1">
    <source>
        <dbReference type="EMBL" id="KAK7483526.1"/>
    </source>
</evidence>
<organism evidence="1 2">
    <name type="scientific">Batillaria attramentaria</name>
    <dbReference type="NCBI Taxonomy" id="370345"/>
    <lineage>
        <taxon>Eukaryota</taxon>
        <taxon>Metazoa</taxon>
        <taxon>Spiralia</taxon>
        <taxon>Lophotrochozoa</taxon>
        <taxon>Mollusca</taxon>
        <taxon>Gastropoda</taxon>
        <taxon>Caenogastropoda</taxon>
        <taxon>Sorbeoconcha</taxon>
        <taxon>Cerithioidea</taxon>
        <taxon>Batillariidae</taxon>
        <taxon>Batillaria</taxon>
    </lineage>
</organism>
<evidence type="ECO:0000313" key="2">
    <source>
        <dbReference type="Proteomes" id="UP001519460"/>
    </source>
</evidence>
<reference evidence="1 2" key="1">
    <citation type="journal article" date="2023" name="Sci. Data">
        <title>Genome assembly of the Korean intertidal mud-creeper Batillaria attramentaria.</title>
        <authorList>
            <person name="Patra A.K."/>
            <person name="Ho P.T."/>
            <person name="Jun S."/>
            <person name="Lee S.J."/>
            <person name="Kim Y."/>
            <person name="Won Y.J."/>
        </authorList>
    </citation>
    <scope>NUCLEOTIDE SEQUENCE [LARGE SCALE GENOMIC DNA]</scope>
    <source>
        <strain evidence="1">Wonlab-2016</strain>
    </source>
</reference>
<proteinExistence type="predicted"/>
<keyword evidence="2" id="KW-1185">Reference proteome</keyword>
<dbReference type="AlphaFoldDB" id="A0ABD0K8V8"/>
<name>A0ABD0K8V8_9CAEN</name>
<gene>
    <name evidence="1" type="ORF">BaRGS_00025200</name>
</gene>
<comment type="caution">
    <text evidence="1">The sequence shown here is derived from an EMBL/GenBank/DDBJ whole genome shotgun (WGS) entry which is preliminary data.</text>
</comment>